<proteinExistence type="predicted"/>
<dbReference type="AlphaFoldDB" id="E9DIJ8"/>
<dbReference type="EMBL" id="GL636511">
    <property type="protein sequence ID" value="EFW13780.1"/>
    <property type="molecule type" value="Genomic_DNA"/>
</dbReference>
<evidence type="ECO:0000313" key="2">
    <source>
        <dbReference type="Proteomes" id="UP000002497"/>
    </source>
</evidence>
<evidence type="ECO:0000313" key="1">
    <source>
        <dbReference type="EMBL" id="EFW13780.1"/>
    </source>
</evidence>
<reference evidence="2" key="2">
    <citation type="submission" date="2010-03" db="EMBL/GenBank/DDBJ databases">
        <title>The genome sequence of Coccidioides posadasii strain Silveira.</title>
        <authorList>
            <consortium name="The Broad Institute Genome Sequencing Center for Infectious Disease"/>
            <person name="Neafsey D."/>
            <person name="Orbach M."/>
            <person name="Henn M.R."/>
            <person name="Cole G.T."/>
            <person name="Galgiani J."/>
            <person name="Gardner M.J."/>
            <person name="Kirkland T.N."/>
            <person name="Taylor J.W."/>
            <person name="Young S.K."/>
            <person name="Zeng Q."/>
            <person name="Koehrsen M."/>
            <person name="Alvarado L."/>
            <person name="Berlin A."/>
            <person name="Borenstein D."/>
            <person name="Chapman S.B."/>
            <person name="Chen Z."/>
            <person name="Engels R."/>
            <person name="Freedman E."/>
            <person name="Gellesch M."/>
            <person name="Goldberg J."/>
            <person name="Griggs A."/>
            <person name="Gujja S."/>
            <person name="Heilman E."/>
            <person name="Heiman D."/>
            <person name="Howarth C."/>
            <person name="Jen D."/>
            <person name="Larson L."/>
            <person name="Mehta T."/>
            <person name="Neiman D."/>
            <person name="Park D."/>
            <person name="Pearson M."/>
            <person name="Richards J."/>
            <person name="Roberts A."/>
            <person name="Saif S."/>
            <person name="Shea T."/>
            <person name="Shenoy N."/>
            <person name="Sisk P."/>
            <person name="Stolte C."/>
            <person name="Sykes S."/>
            <person name="Walk T."/>
            <person name="White J."/>
            <person name="Yandava C."/>
            <person name="Haas B."/>
            <person name="Nusbaum C."/>
            <person name="Birren B."/>
        </authorList>
    </citation>
    <scope>NUCLEOTIDE SEQUENCE [LARGE SCALE GENOMIC DNA]</scope>
    <source>
        <strain evidence="2">RMSCC 757 / Silveira</strain>
    </source>
</reference>
<gene>
    <name evidence="1" type="ORF">CPSG_09647</name>
</gene>
<keyword evidence="2" id="KW-1185">Reference proteome</keyword>
<reference evidence="2" key="1">
    <citation type="journal article" date="2010" name="Genome Res.">
        <title>Population genomic sequencing of Coccidioides fungi reveals recent hybridization and transposon control.</title>
        <authorList>
            <person name="Neafsey D.E."/>
            <person name="Barker B.M."/>
            <person name="Sharpton T.J."/>
            <person name="Stajich J.E."/>
            <person name="Park D.J."/>
            <person name="Whiston E."/>
            <person name="Hung C.-Y."/>
            <person name="McMahan C."/>
            <person name="White J."/>
            <person name="Sykes S."/>
            <person name="Heiman D."/>
            <person name="Young S."/>
            <person name="Zeng Q."/>
            <person name="Abouelleil A."/>
            <person name="Aftuck L."/>
            <person name="Bessette D."/>
            <person name="Brown A."/>
            <person name="FitzGerald M."/>
            <person name="Lui A."/>
            <person name="Macdonald J.P."/>
            <person name="Priest M."/>
            <person name="Orbach M.J."/>
            <person name="Galgiani J.N."/>
            <person name="Kirkland T.N."/>
            <person name="Cole G.T."/>
            <person name="Birren B.W."/>
            <person name="Henn M.R."/>
            <person name="Taylor J.W."/>
            <person name="Rounsley S.D."/>
        </authorList>
    </citation>
    <scope>NUCLEOTIDE SEQUENCE [LARGE SCALE GENOMIC DNA]</scope>
    <source>
        <strain evidence="2">RMSCC 757 / Silveira</strain>
    </source>
</reference>
<dbReference type="VEuPathDB" id="FungiDB:CPSG_09647"/>
<accession>E9DIJ8</accession>
<dbReference type="Proteomes" id="UP000002497">
    <property type="component" value="Unassembled WGS sequence"/>
</dbReference>
<name>E9DIJ8_COCPS</name>
<organism evidence="2">
    <name type="scientific">Coccidioides posadasii (strain RMSCC 757 / Silveira)</name>
    <name type="common">Valley fever fungus</name>
    <dbReference type="NCBI Taxonomy" id="443226"/>
    <lineage>
        <taxon>Eukaryota</taxon>
        <taxon>Fungi</taxon>
        <taxon>Dikarya</taxon>
        <taxon>Ascomycota</taxon>
        <taxon>Pezizomycotina</taxon>
        <taxon>Eurotiomycetes</taxon>
        <taxon>Eurotiomycetidae</taxon>
        <taxon>Onygenales</taxon>
        <taxon>Onygenaceae</taxon>
        <taxon>Coccidioides</taxon>
    </lineage>
</organism>
<sequence>MKRHRVIRRHLCIHPLNHPNCSGEYSRHSNIVAEPIKPRGCCMESSLEFTVEPRPGRQIWLLPEIDFCILFPDSVFIPFFGHGVSWMIVAERIKRKNTSFHVIEKVIGNIDGDALQTTSQFIKENLRARSSYLSKPDDLLFQLAPYGSRFVDSSQMCHSLANIAGYETHLLCHCTEKLLYF</sequence>
<protein>
    <submittedName>
        <fullName evidence="1">Uncharacterized protein</fullName>
    </submittedName>
</protein>
<dbReference type="HOGENOM" id="CLU_1488877_0_0_1"/>